<sequence>MLTAAIALATLLGPRPDSASAQEADAAEQPTYTNPIIPAIGPADPDVIQHEGTYYLYPTDDGRSYDVYTSTDLVRWMKGPKVFEPDGARRLWAPDVFRDPTDGKFYLYYTWDFTVGVAVGDGPLGPFKKKADLFERAIDAEMFRDDDGRYYLYYVEDVRGADPFRLRIRVQPMASPTEKLGESTLLLEPTEPWETKSGVVNEGPVMLKRDGTYYLIYSGTGAATLNYAVGYATSDSPTGPFKKYEGNPIISRGDGVYGPGHGSVVRDAAGELWHVYHQQKDGTRQWNRFLCLDPLWFDDDGVLHGRATRGTPQPAPAVDAE</sequence>
<feature type="active site" description="Proton acceptor" evidence="6">
    <location>
        <position position="44"/>
    </location>
</feature>
<evidence type="ECO:0000256" key="6">
    <source>
        <dbReference type="PIRSR" id="PIRSR606710-1"/>
    </source>
</evidence>
<dbReference type="InterPro" id="IPR052176">
    <property type="entry name" value="Glycosyl_Hydrlase_43_Enz"/>
</dbReference>
<dbReference type="SUPFAM" id="SSF75005">
    <property type="entry name" value="Arabinanase/levansucrase/invertase"/>
    <property type="match status" value="1"/>
</dbReference>
<dbReference type="AlphaFoldDB" id="A0A517P964"/>
<name>A0A517P964_9PLAN</name>
<keyword evidence="3 8" id="KW-0378">Hydrolase</keyword>
<dbReference type="Gene3D" id="2.115.10.20">
    <property type="entry name" value="Glycosyl hydrolase domain, family 43"/>
    <property type="match status" value="1"/>
</dbReference>
<evidence type="ECO:0000256" key="7">
    <source>
        <dbReference type="PIRSR" id="PIRSR606710-2"/>
    </source>
</evidence>
<reference evidence="9 10" key="1">
    <citation type="submission" date="2019-02" db="EMBL/GenBank/DDBJ databases">
        <title>Deep-cultivation of Planctomycetes and their phenomic and genomic characterization uncovers novel biology.</title>
        <authorList>
            <person name="Wiegand S."/>
            <person name="Jogler M."/>
            <person name="Boedeker C."/>
            <person name="Pinto D."/>
            <person name="Vollmers J."/>
            <person name="Rivas-Marin E."/>
            <person name="Kohn T."/>
            <person name="Peeters S.H."/>
            <person name="Heuer A."/>
            <person name="Rast P."/>
            <person name="Oberbeckmann S."/>
            <person name="Bunk B."/>
            <person name="Jeske O."/>
            <person name="Meyerdierks A."/>
            <person name="Storesund J.E."/>
            <person name="Kallscheuer N."/>
            <person name="Luecker S."/>
            <person name="Lage O.M."/>
            <person name="Pohl T."/>
            <person name="Merkel B.J."/>
            <person name="Hornburger P."/>
            <person name="Mueller R.-W."/>
            <person name="Bruemmer F."/>
            <person name="Labrenz M."/>
            <person name="Spormann A.M."/>
            <person name="Op den Camp H."/>
            <person name="Overmann J."/>
            <person name="Amann R."/>
            <person name="Jetten M.S.M."/>
            <person name="Mascher T."/>
            <person name="Medema M.H."/>
            <person name="Devos D.P."/>
            <person name="Kaster A.-K."/>
            <person name="Ovreas L."/>
            <person name="Rohde M."/>
            <person name="Galperin M.Y."/>
            <person name="Jogler C."/>
        </authorList>
    </citation>
    <scope>NUCLEOTIDE SEQUENCE [LARGE SCALE GENOMIC DNA]</scope>
    <source>
        <strain evidence="9 10">CA12</strain>
    </source>
</reference>
<keyword evidence="5 8" id="KW-0326">Glycosidase</keyword>
<evidence type="ECO:0000256" key="3">
    <source>
        <dbReference type="ARBA" id="ARBA00022801"/>
    </source>
</evidence>
<dbReference type="EMBL" id="CP036265">
    <property type="protein sequence ID" value="QDT15911.1"/>
    <property type="molecule type" value="Genomic_DNA"/>
</dbReference>
<dbReference type="Proteomes" id="UP000318741">
    <property type="component" value="Chromosome"/>
</dbReference>
<dbReference type="GO" id="GO:0004553">
    <property type="term" value="F:hydrolase activity, hydrolyzing O-glycosyl compounds"/>
    <property type="evidence" value="ECO:0007669"/>
    <property type="project" value="InterPro"/>
</dbReference>
<gene>
    <name evidence="9" type="primary">xylA_2</name>
    <name evidence="9" type="ORF">CA12_20090</name>
</gene>
<evidence type="ECO:0000313" key="9">
    <source>
        <dbReference type="EMBL" id="QDT15911.1"/>
    </source>
</evidence>
<evidence type="ECO:0000256" key="8">
    <source>
        <dbReference type="RuleBase" id="RU361187"/>
    </source>
</evidence>
<keyword evidence="2" id="KW-0858">Xylan degradation</keyword>
<evidence type="ECO:0000256" key="2">
    <source>
        <dbReference type="ARBA" id="ARBA00022651"/>
    </source>
</evidence>
<keyword evidence="2" id="KW-0624">Polysaccharide degradation</keyword>
<evidence type="ECO:0000256" key="4">
    <source>
        <dbReference type="ARBA" id="ARBA00023277"/>
    </source>
</evidence>
<evidence type="ECO:0000256" key="5">
    <source>
        <dbReference type="ARBA" id="ARBA00023295"/>
    </source>
</evidence>
<dbReference type="PANTHER" id="PTHR43772">
    <property type="entry name" value="ENDO-1,4-BETA-XYLANASE"/>
    <property type="match status" value="1"/>
</dbReference>
<proteinExistence type="inferred from homology"/>
<feature type="active site" description="Proton donor" evidence="6">
    <location>
        <position position="202"/>
    </location>
</feature>
<dbReference type="GO" id="GO:0045493">
    <property type="term" value="P:xylan catabolic process"/>
    <property type="evidence" value="ECO:0007669"/>
    <property type="project" value="UniProtKB-KW"/>
</dbReference>
<feature type="site" description="Important for catalytic activity, responsible for pKa modulation of the active site Glu and correct orientation of both the proton donor and substrate" evidence="7">
    <location>
        <position position="139"/>
    </location>
</feature>
<evidence type="ECO:0000313" key="10">
    <source>
        <dbReference type="Proteomes" id="UP000318741"/>
    </source>
</evidence>
<dbReference type="KEGG" id="acaf:CA12_20090"/>
<dbReference type="CDD" id="cd08991">
    <property type="entry name" value="GH43_HoAraf43-like"/>
    <property type="match status" value="1"/>
</dbReference>
<keyword evidence="4" id="KW-0119">Carbohydrate metabolism</keyword>
<dbReference type="InterPro" id="IPR023296">
    <property type="entry name" value="Glyco_hydro_beta-prop_sf"/>
</dbReference>
<dbReference type="InterPro" id="IPR006710">
    <property type="entry name" value="Glyco_hydro_43"/>
</dbReference>
<dbReference type="RefSeq" id="WP_165700668.1">
    <property type="nucleotide sequence ID" value="NZ_CP036265.1"/>
</dbReference>
<evidence type="ECO:0000256" key="1">
    <source>
        <dbReference type="ARBA" id="ARBA00009865"/>
    </source>
</evidence>
<protein>
    <submittedName>
        <fullName evidence="9">Xylosidase/arabinosidase</fullName>
    </submittedName>
</protein>
<organism evidence="9 10">
    <name type="scientific">Alienimonas californiensis</name>
    <dbReference type="NCBI Taxonomy" id="2527989"/>
    <lineage>
        <taxon>Bacteria</taxon>
        <taxon>Pseudomonadati</taxon>
        <taxon>Planctomycetota</taxon>
        <taxon>Planctomycetia</taxon>
        <taxon>Planctomycetales</taxon>
        <taxon>Planctomycetaceae</taxon>
        <taxon>Alienimonas</taxon>
    </lineage>
</organism>
<accession>A0A517P964</accession>
<keyword evidence="10" id="KW-1185">Reference proteome</keyword>
<dbReference type="Pfam" id="PF04616">
    <property type="entry name" value="Glyco_hydro_43"/>
    <property type="match status" value="1"/>
</dbReference>
<dbReference type="PANTHER" id="PTHR43772:SF2">
    <property type="entry name" value="PUTATIVE (AFU_ORTHOLOGUE AFUA_2G04480)-RELATED"/>
    <property type="match status" value="1"/>
</dbReference>
<comment type="similarity">
    <text evidence="1 8">Belongs to the glycosyl hydrolase 43 family.</text>
</comment>